<evidence type="ECO:0000313" key="3">
    <source>
        <dbReference type="Proteomes" id="UP000001261"/>
    </source>
</evidence>
<dbReference type="InParanoid" id="J3K6T9"/>
<reference evidence="3" key="2">
    <citation type="journal article" date="2010" name="Genome Res.">
        <title>Population genomic sequencing of Coccidioides fungi reveals recent hybridization and transposon control.</title>
        <authorList>
            <person name="Neafsey D.E."/>
            <person name="Barker B.M."/>
            <person name="Sharpton T.J."/>
            <person name="Stajich J.E."/>
            <person name="Park D.J."/>
            <person name="Whiston E."/>
            <person name="Hung C.-Y."/>
            <person name="McMahan C."/>
            <person name="White J."/>
            <person name="Sykes S."/>
            <person name="Heiman D."/>
            <person name="Young S."/>
            <person name="Zeng Q."/>
            <person name="Abouelleil A."/>
            <person name="Aftuck L."/>
            <person name="Bessette D."/>
            <person name="Brown A."/>
            <person name="FitzGerald M."/>
            <person name="Lui A."/>
            <person name="Macdonald J.P."/>
            <person name="Priest M."/>
            <person name="Orbach M.J."/>
            <person name="Galgiani J.N."/>
            <person name="Kirkland T.N."/>
            <person name="Cole G.T."/>
            <person name="Birren B.W."/>
            <person name="Henn M.R."/>
            <person name="Taylor J.W."/>
            <person name="Rounsley S.D."/>
        </authorList>
    </citation>
    <scope>GENOME REANNOTATION</scope>
    <source>
        <strain evidence="3">RS</strain>
    </source>
</reference>
<feature type="region of interest" description="Disordered" evidence="1">
    <location>
        <begin position="111"/>
        <end position="130"/>
    </location>
</feature>
<evidence type="ECO:0000256" key="1">
    <source>
        <dbReference type="SAM" id="MobiDB-lite"/>
    </source>
</evidence>
<feature type="compositionally biased region" description="Low complexity" evidence="1">
    <location>
        <begin position="119"/>
        <end position="130"/>
    </location>
</feature>
<gene>
    <name evidence="2" type="ORF">CIMG_05807</name>
</gene>
<organism evidence="2 3">
    <name type="scientific">Coccidioides immitis (strain RS)</name>
    <name type="common">Valley fever fungus</name>
    <dbReference type="NCBI Taxonomy" id="246410"/>
    <lineage>
        <taxon>Eukaryota</taxon>
        <taxon>Fungi</taxon>
        <taxon>Dikarya</taxon>
        <taxon>Ascomycota</taxon>
        <taxon>Pezizomycotina</taxon>
        <taxon>Eurotiomycetes</taxon>
        <taxon>Eurotiomycetidae</taxon>
        <taxon>Onygenales</taxon>
        <taxon>Onygenaceae</taxon>
        <taxon>Coccidioides</taxon>
    </lineage>
</organism>
<dbReference type="KEGG" id="cim:CIMG_05807"/>
<protein>
    <submittedName>
        <fullName evidence="2">Uncharacterized protein</fullName>
    </submittedName>
</protein>
<dbReference type="EMBL" id="GG704912">
    <property type="protein sequence ID" value="EAS30328.3"/>
    <property type="molecule type" value="Genomic_DNA"/>
</dbReference>
<dbReference type="RefSeq" id="XP_001241911.2">
    <property type="nucleotide sequence ID" value="XM_001241910.2"/>
</dbReference>
<feature type="compositionally biased region" description="Basic and acidic residues" evidence="1">
    <location>
        <begin position="283"/>
        <end position="292"/>
    </location>
</feature>
<feature type="compositionally biased region" description="Basic residues" evidence="1">
    <location>
        <begin position="293"/>
        <end position="303"/>
    </location>
</feature>
<feature type="compositionally biased region" description="Polar residues" evidence="1">
    <location>
        <begin position="188"/>
        <end position="199"/>
    </location>
</feature>
<keyword evidence="3" id="KW-1185">Reference proteome</keyword>
<feature type="region of interest" description="Disordered" evidence="1">
    <location>
        <begin position="167"/>
        <end position="225"/>
    </location>
</feature>
<dbReference type="Proteomes" id="UP000001261">
    <property type="component" value="Unassembled WGS sequence"/>
</dbReference>
<feature type="region of interest" description="Disordered" evidence="1">
    <location>
        <begin position="268"/>
        <end position="303"/>
    </location>
</feature>
<sequence length="303" mass="33177">MALAFHNPENPLPQPHIVMSPPNTLLSPKHGLPSKLLAEVCVPISSNTQPCAPLSSPSQPREMSIPPPSLENPQHGISSLCDLAHHTRNSHPIPAHDVQDNISDTLTKLSPLGRGTTGAGSSSPSITSSDGSLEDFFRLPDLQNNIPIDPAILANNAPWDISDLHQPVQQGDDLANPKTTYPYPVPCSYSTNNNFLSNEQSRRRKRGPQQPEPPAKQLHVASASSMKDSSTALHSHFLLLQLNKHLQFLSWLFEGALASCMPDSAPPKWGDKSAWPVSHSAPHKIEKTQYEHSKKRKSHRDKL</sequence>
<dbReference type="OMA" id="EDHPMIC"/>
<dbReference type="AlphaFoldDB" id="J3K6T9"/>
<name>J3K6T9_COCIM</name>
<dbReference type="GeneID" id="4561845"/>
<dbReference type="STRING" id="246410.J3K6T9"/>
<dbReference type="OrthoDB" id="4206122at2759"/>
<feature type="region of interest" description="Disordered" evidence="1">
    <location>
        <begin position="1"/>
        <end position="24"/>
    </location>
</feature>
<proteinExistence type="predicted"/>
<accession>J3K6T9</accession>
<evidence type="ECO:0000313" key="2">
    <source>
        <dbReference type="EMBL" id="EAS30328.3"/>
    </source>
</evidence>
<reference evidence="3" key="1">
    <citation type="journal article" date="2009" name="Genome Res.">
        <title>Comparative genomic analyses of the human fungal pathogens Coccidioides and their relatives.</title>
        <authorList>
            <person name="Sharpton T.J."/>
            <person name="Stajich J.E."/>
            <person name="Rounsley S.D."/>
            <person name="Gardner M.J."/>
            <person name="Wortman J.R."/>
            <person name="Jordar V.S."/>
            <person name="Maiti R."/>
            <person name="Kodira C.D."/>
            <person name="Neafsey D.E."/>
            <person name="Zeng Q."/>
            <person name="Hung C.-Y."/>
            <person name="McMahan C."/>
            <person name="Muszewska A."/>
            <person name="Grynberg M."/>
            <person name="Mandel M.A."/>
            <person name="Kellner E.M."/>
            <person name="Barker B.M."/>
            <person name="Galgiani J.N."/>
            <person name="Orbach M.J."/>
            <person name="Kirkland T.N."/>
            <person name="Cole G.T."/>
            <person name="Henn M.R."/>
            <person name="Birren B.W."/>
            <person name="Taylor J.W."/>
        </authorList>
    </citation>
    <scope>NUCLEOTIDE SEQUENCE [LARGE SCALE GENOMIC DNA]</scope>
    <source>
        <strain evidence="3">RS</strain>
    </source>
</reference>
<dbReference type="VEuPathDB" id="FungiDB:CIMG_05807"/>